<feature type="domain" description="DUF6533" evidence="2">
    <location>
        <begin position="17"/>
        <end position="62"/>
    </location>
</feature>
<dbReference type="STRING" id="181874.A0A409YXG6"/>
<dbReference type="InParanoid" id="A0A409YXG6"/>
<sequence>MSSDIAAAGQHLAAGKYFQGGAYAMLVYDHVLTLDEEVESIWKQKFSAATILFLLNRYGTLLSFIVVIDAFIDSRWTKADCDRFVIYEGAQTIALVAICECERASIIAAVTPIINHAINHTVIMILRVYALYGRSWIIIGGLLLLLSAQIIMSVIGIQTGWGKHRVSRSAAPWTD</sequence>
<evidence type="ECO:0000313" key="3">
    <source>
        <dbReference type="EMBL" id="PPR07697.1"/>
    </source>
</evidence>
<keyword evidence="1" id="KW-0472">Membrane</keyword>
<dbReference type="InterPro" id="IPR045340">
    <property type="entry name" value="DUF6533"/>
</dbReference>
<gene>
    <name evidence="3" type="ORF">CVT24_003195</name>
</gene>
<keyword evidence="4" id="KW-1185">Reference proteome</keyword>
<keyword evidence="1" id="KW-0812">Transmembrane</keyword>
<evidence type="ECO:0000256" key="1">
    <source>
        <dbReference type="SAM" id="Phobius"/>
    </source>
</evidence>
<reference evidence="3 4" key="1">
    <citation type="journal article" date="2018" name="Evol. Lett.">
        <title>Horizontal gene cluster transfer increased hallucinogenic mushroom diversity.</title>
        <authorList>
            <person name="Reynolds H.T."/>
            <person name="Vijayakumar V."/>
            <person name="Gluck-Thaler E."/>
            <person name="Korotkin H.B."/>
            <person name="Matheny P.B."/>
            <person name="Slot J.C."/>
        </authorList>
    </citation>
    <scope>NUCLEOTIDE SEQUENCE [LARGE SCALE GENOMIC DNA]</scope>
    <source>
        <strain evidence="3 4">2629</strain>
    </source>
</reference>
<keyword evidence="1" id="KW-1133">Transmembrane helix</keyword>
<accession>A0A409YXG6</accession>
<comment type="caution">
    <text evidence="3">The sequence shown here is derived from an EMBL/GenBank/DDBJ whole genome shotgun (WGS) entry which is preliminary data.</text>
</comment>
<name>A0A409YXG6_9AGAR</name>
<dbReference type="Pfam" id="PF20151">
    <property type="entry name" value="DUF6533"/>
    <property type="match status" value="1"/>
</dbReference>
<feature type="transmembrane region" description="Helical" evidence="1">
    <location>
        <begin position="136"/>
        <end position="157"/>
    </location>
</feature>
<feature type="transmembrane region" description="Helical" evidence="1">
    <location>
        <begin position="51"/>
        <end position="72"/>
    </location>
</feature>
<evidence type="ECO:0000313" key="4">
    <source>
        <dbReference type="Proteomes" id="UP000284842"/>
    </source>
</evidence>
<organism evidence="3 4">
    <name type="scientific">Panaeolus cyanescens</name>
    <dbReference type="NCBI Taxonomy" id="181874"/>
    <lineage>
        <taxon>Eukaryota</taxon>
        <taxon>Fungi</taxon>
        <taxon>Dikarya</taxon>
        <taxon>Basidiomycota</taxon>
        <taxon>Agaricomycotina</taxon>
        <taxon>Agaricomycetes</taxon>
        <taxon>Agaricomycetidae</taxon>
        <taxon>Agaricales</taxon>
        <taxon>Agaricineae</taxon>
        <taxon>Galeropsidaceae</taxon>
        <taxon>Panaeolus</taxon>
    </lineage>
</organism>
<protein>
    <recommendedName>
        <fullName evidence="2">DUF6533 domain-containing protein</fullName>
    </recommendedName>
</protein>
<dbReference type="Proteomes" id="UP000284842">
    <property type="component" value="Unassembled WGS sequence"/>
</dbReference>
<dbReference type="EMBL" id="NHTK01000359">
    <property type="protein sequence ID" value="PPR07697.1"/>
    <property type="molecule type" value="Genomic_DNA"/>
</dbReference>
<dbReference type="OrthoDB" id="2745134at2759"/>
<dbReference type="AlphaFoldDB" id="A0A409YXG6"/>
<proteinExistence type="predicted"/>
<evidence type="ECO:0000259" key="2">
    <source>
        <dbReference type="Pfam" id="PF20151"/>
    </source>
</evidence>